<evidence type="ECO:0000313" key="1">
    <source>
        <dbReference type="EMBL" id="KAI8426329.1"/>
    </source>
</evidence>
<reference evidence="1 2" key="1">
    <citation type="journal article" date="2022" name="Genome Biol. Evol.">
        <title>The Spruce Budworm Genome: Reconstructing the Evolutionary History of Antifreeze Proteins.</title>
        <authorList>
            <person name="Beliveau C."/>
            <person name="Gagne P."/>
            <person name="Picq S."/>
            <person name="Vernygora O."/>
            <person name="Keeling C.I."/>
            <person name="Pinkney K."/>
            <person name="Doucet D."/>
            <person name="Wen F."/>
            <person name="Johnston J.S."/>
            <person name="Maaroufi H."/>
            <person name="Boyle B."/>
            <person name="Laroche J."/>
            <person name="Dewar K."/>
            <person name="Juretic N."/>
            <person name="Blackburn G."/>
            <person name="Nisole A."/>
            <person name="Brunet B."/>
            <person name="Brandao M."/>
            <person name="Lumley L."/>
            <person name="Duan J."/>
            <person name="Quan G."/>
            <person name="Lucarotti C.J."/>
            <person name="Roe A.D."/>
            <person name="Sperling F.A.H."/>
            <person name="Levesque R.C."/>
            <person name="Cusson M."/>
        </authorList>
    </citation>
    <scope>NUCLEOTIDE SEQUENCE [LARGE SCALE GENOMIC DNA]</scope>
    <source>
        <strain evidence="1">Glfc:IPQL:Cfum</strain>
    </source>
</reference>
<protein>
    <submittedName>
        <fullName evidence="1">Uncharacterized protein</fullName>
    </submittedName>
</protein>
<accession>A0ACC0JQH3</accession>
<sequence>MYAGCREAGKAPSRAGACRVCLKALKPGEVFHTCSGCQHRVCEDCSSYSKPADNEDAVGYYNKILLVQVSSSQTEVLSPGAASRDGSLTTRPSGRQERSLSPPLSTRLASVAFSVVLSLTAVVHVSIALKLILHLKKWHCSVCRRKAAPRLPPSAQDSTDSLLDVPMLDALQRRHSEARLGGGASSTALAPPRSPELRRHSDVSPASLKELEKLKGGGTATPATESRRPSTVTPARRRSVRAPTARQRSVDDDKQDSPAHAPSLGAPPPMSRRLGGLTICERLLVENPYVEPRTVAMAHIGGGHVQQWTAIG</sequence>
<evidence type="ECO:0000313" key="2">
    <source>
        <dbReference type="Proteomes" id="UP001064048"/>
    </source>
</evidence>
<keyword evidence="2" id="KW-1185">Reference proteome</keyword>
<name>A0ACC0JQH3_CHOFU</name>
<comment type="caution">
    <text evidence="1">The sequence shown here is derived from an EMBL/GenBank/DDBJ whole genome shotgun (WGS) entry which is preliminary data.</text>
</comment>
<proteinExistence type="predicted"/>
<gene>
    <name evidence="1" type="ORF">MSG28_005193</name>
</gene>
<organism evidence="1 2">
    <name type="scientific">Choristoneura fumiferana</name>
    <name type="common">Spruce budworm moth</name>
    <name type="synonym">Archips fumiferana</name>
    <dbReference type="NCBI Taxonomy" id="7141"/>
    <lineage>
        <taxon>Eukaryota</taxon>
        <taxon>Metazoa</taxon>
        <taxon>Ecdysozoa</taxon>
        <taxon>Arthropoda</taxon>
        <taxon>Hexapoda</taxon>
        <taxon>Insecta</taxon>
        <taxon>Pterygota</taxon>
        <taxon>Neoptera</taxon>
        <taxon>Endopterygota</taxon>
        <taxon>Lepidoptera</taxon>
        <taxon>Glossata</taxon>
        <taxon>Ditrysia</taxon>
        <taxon>Tortricoidea</taxon>
        <taxon>Tortricidae</taxon>
        <taxon>Tortricinae</taxon>
        <taxon>Choristoneura</taxon>
    </lineage>
</organism>
<dbReference type="Proteomes" id="UP001064048">
    <property type="component" value="Chromosome 8"/>
</dbReference>
<dbReference type="EMBL" id="CM046108">
    <property type="protein sequence ID" value="KAI8426329.1"/>
    <property type="molecule type" value="Genomic_DNA"/>
</dbReference>